<keyword evidence="3" id="KW-1185">Reference proteome</keyword>
<comment type="caution">
    <text evidence="2">The sequence shown here is derived from an EMBL/GenBank/DDBJ whole genome shotgun (WGS) entry which is preliminary data.</text>
</comment>
<dbReference type="RefSeq" id="WP_245895585.1">
    <property type="nucleotide sequence ID" value="NZ_QAYC01000004.1"/>
</dbReference>
<dbReference type="Gene3D" id="1.20.1290.10">
    <property type="entry name" value="AhpD-like"/>
    <property type="match status" value="1"/>
</dbReference>
<feature type="domain" description="Carboxymuconolactone decarboxylase-like" evidence="1">
    <location>
        <begin position="37"/>
        <end position="110"/>
    </location>
</feature>
<gene>
    <name evidence="2" type="ORF">C8N38_104118</name>
</gene>
<dbReference type="Pfam" id="PF02627">
    <property type="entry name" value="CMD"/>
    <property type="match status" value="1"/>
</dbReference>
<dbReference type="InterPro" id="IPR029032">
    <property type="entry name" value="AhpD-like"/>
</dbReference>
<dbReference type="SUPFAM" id="SSF51735">
    <property type="entry name" value="NAD(P)-binding Rossmann-fold domains"/>
    <property type="match status" value="1"/>
</dbReference>
<accession>A0A8E3AR46</accession>
<organism evidence="2 3">
    <name type="scientific">Rhodovulum kholense</name>
    <dbReference type="NCBI Taxonomy" id="453584"/>
    <lineage>
        <taxon>Bacteria</taxon>
        <taxon>Pseudomonadati</taxon>
        <taxon>Pseudomonadota</taxon>
        <taxon>Alphaproteobacteria</taxon>
        <taxon>Rhodobacterales</taxon>
        <taxon>Paracoccaceae</taxon>
        <taxon>Rhodovulum</taxon>
    </lineage>
</organism>
<dbReference type="SUPFAM" id="SSF69118">
    <property type="entry name" value="AhpD-like"/>
    <property type="match status" value="1"/>
</dbReference>
<sequence length="191" mass="20470">MKTHIPVSGLSLISSVAAAQDVDRVSPALEAYSKNDLFGSVWTGEKLSVRDRALVTFAALMTRHETDTLQRRIELALDAGVTPAELSETITHLAFYTGLDNATAAAEAAAQPQEGSMRIGILGSGHMGAARGHEVTLAWPRDPDRLAAMARDCGAAWPRPWLAPLRSSWPCPGPASPKSWIRPATWRTGSC</sequence>
<dbReference type="InterPro" id="IPR052512">
    <property type="entry name" value="4CMD/NDH-1_regulator"/>
</dbReference>
<protein>
    <submittedName>
        <fullName evidence="2">Carboxymuconolactone decarboxylase family protein</fullName>
    </submittedName>
</protein>
<dbReference type="PANTHER" id="PTHR33570:SF9">
    <property type="entry name" value="BLL4600 PROTEIN"/>
    <property type="match status" value="1"/>
</dbReference>
<dbReference type="AlphaFoldDB" id="A0A8E3AR46"/>
<reference evidence="2 3" key="1">
    <citation type="submission" date="2018-04" db="EMBL/GenBank/DDBJ databases">
        <title>Genomic Encyclopedia of Archaeal and Bacterial Type Strains, Phase II (KMG-II): from individual species to whole genera.</title>
        <authorList>
            <person name="Goeker M."/>
        </authorList>
    </citation>
    <scope>NUCLEOTIDE SEQUENCE [LARGE SCALE GENOMIC DNA]</scope>
    <source>
        <strain evidence="2 3">DSM 19783</strain>
    </source>
</reference>
<evidence type="ECO:0000313" key="3">
    <source>
        <dbReference type="Proteomes" id="UP000244037"/>
    </source>
</evidence>
<evidence type="ECO:0000313" key="2">
    <source>
        <dbReference type="EMBL" id="PTW50483.1"/>
    </source>
</evidence>
<dbReference type="InterPro" id="IPR003779">
    <property type="entry name" value="CMD-like"/>
</dbReference>
<dbReference type="Proteomes" id="UP000244037">
    <property type="component" value="Unassembled WGS sequence"/>
</dbReference>
<evidence type="ECO:0000259" key="1">
    <source>
        <dbReference type="Pfam" id="PF02627"/>
    </source>
</evidence>
<name>A0A8E3AR46_9RHOB</name>
<dbReference type="InterPro" id="IPR036291">
    <property type="entry name" value="NAD(P)-bd_dom_sf"/>
</dbReference>
<dbReference type="EMBL" id="QAYC01000004">
    <property type="protein sequence ID" value="PTW50483.1"/>
    <property type="molecule type" value="Genomic_DNA"/>
</dbReference>
<dbReference type="PANTHER" id="PTHR33570">
    <property type="entry name" value="4-CARBOXYMUCONOLACTONE DECARBOXYLASE FAMILY PROTEIN"/>
    <property type="match status" value="1"/>
</dbReference>
<proteinExistence type="predicted"/>
<dbReference type="GO" id="GO:0051920">
    <property type="term" value="F:peroxiredoxin activity"/>
    <property type="evidence" value="ECO:0007669"/>
    <property type="project" value="InterPro"/>
</dbReference>